<dbReference type="InterPro" id="IPR029050">
    <property type="entry name" value="Immunoprotect_excell_Ig-like"/>
</dbReference>
<dbReference type="EMBL" id="FOJW01000010">
    <property type="protein sequence ID" value="SFB21603.1"/>
    <property type="molecule type" value="Genomic_DNA"/>
</dbReference>
<dbReference type="InterPro" id="IPR029051">
    <property type="entry name" value="DUF4352"/>
</dbReference>
<keyword evidence="4" id="KW-1185">Reference proteome</keyword>
<evidence type="ECO:0000259" key="2">
    <source>
        <dbReference type="Pfam" id="PF11611"/>
    </source>
</evidence>
<dbReference type="Proteomes" id="UP000198642">
    <property type="component" value="Unassembled WGS sequence"/>
</dbReference>
<evidence type="ECO:0000313" key="4">
    <source>
        <dbReference type="Proteomes" id="UP000198642"/>
    </source>
</evidence>
<evidence type="ECO:0000256" key="1">
    <source>
        <dbReference type="ARBA" id="ARBA00022729"/>
    </source>
</evidence>
<sequence length="119" mass="13446">MEVTIENVSWGEQGEFTPAENGNVLRLEVNFHNDSADNGFVDNTEFSAYDAEGNAINEYFGGEDMDANMFSHDLKEGKKASAVLEFDVAESEFYEIYYEPTFTLKENAEVMWEISSSDI</sequence>
<keyword evidence="1" id="KW-0732">Signal</keyword>
<evidence type="ECO:0000313" key="3">
    <source>
        <dbReference type="EMBL" id="SFB21603.1"/>
    </source>
</evidence>
<dbReference type="Pfam" id="PF11611">
    <property type="entry name" value="DUF4352"/>
    <property type="match status" value="1"/>
</dbReference>
<proteinExistence type="predicted"/>
<gene>
    <name evidence="3" type="ORF">SAMN04488072_11026</name>
</gene>
<feature type="domain" description="DUF4352" evidence="2">
    <location>
        <begin position="1"/>
        <end position="102"/>
    </location>
</feature>
<reference evidence="3 4" key="1">
    <citation type="submission" date="2016-10" db="EMBL/GenBank/DDBJ databases">
        <authorList>
            <person name="de Groot N.N."/>
        </authorList>
    </citation>
    <scope>NUCLEOTIDE SEQUENCE [LARGE SCALE GENOMIC DNA]</scope>
    <source>
        <strain evidence="3 4">CGMCC 1.3702</strain>
    </source>
</reference>
<name>A0A1I0ZBK7_9BACI</name>
<dbReference type="AlphaFoldDB" id="A0A1I0ZBK7"/>
<dbReference type="OrthoDB" id="2960042at2"/>
<accession>A0A1I0ZBK7</accession>
<organism evidence="3 4">
    <name type="scientific">Lentibacillus halodurans</name>
    <dbReference type="NCBI Taxonomy" id="237679"/>
    <lineage>
        <taxon>Bacteria</taxon>
        <taxon>Bacillati</taxon>
        <taxon>Bacillota</taxon>
        <taxon>Bacilli</taxon>
        <taxon>Bacillales</taxon>
        <taxon>Bacillaceae</taxon>
        <taxon>Lentibacillus</taxon>
    </lineage>
</organism>
<protein>
    <recommendedName>
        <fullName evidence="2">DUF4352 domain-containing protein</fullName>
    </recommendedName>
</protein>
<dbReference type="Gene3D" id="2.60.40.1240">
    <property type="match status" value="1"/>
</dbReference>